<reference evidence="7" key="2">
    <citation type="submission" date="2019-06" db="EMBL/GenBank/DDBJ databases">
        <title>Genomics analysis of Aphanomyces spp. identifies a new class of oomycete effector associated with host adaptation.</title>
        <authorList>
            <person name="Gaulin E."/>
        </authorList>
    </citation>
    <scope>NUCLEOTIDE SEQUENCE</scope>
    <source>
        <strain evidence="7">CBS 578.67</strain>
    </source>
</reference>
<dbReference type="EMBL" id="CAADRA010005258">
    <property type="protein sequence ID" value="VFT87781.1"/>
    <property type="molecule type" value="Genomic_DNA"/>
</dbReference>
<dbReference type="InterPro" id="IPR003021">
    <property type="entry name" value="Rad1_Rec1_Rad17"/>
</dbReference>
<keyword evidence="3" id="KW-0227">DNA damage</keyword>
<feature type="region of interest" description="Disordered" evidence="6">
    <location>
        <begin position="1"/>
        <end position="30"/>
    </location>
</feature>
<dbReference type="Gene3D" id="3.70.10.10">
    <property type="match status" value="1"/>
</dbReference>
<dbReference type="PANTHER" id="PTHR10870:SF0">
    <property type="entry name" value="CELL CYCLE CHECKPOINT PROTEIN RAD1"/>
    <property type="match status" value="1"/>
</dbReference>
<evidence type="ECO:0000256" key="6">
    <source>
        <dbReference type="SAM" id="MobiDB-lite"/>
    </source>
</evidence>
<sequence length="304" mass="32951">MPTSHDVEADSPPPSPTPLSPAPPPRHGNSSVLMNCSIDNAKNLYMLLSCLSLGRKKDQQVRCDIDASGIYFTAHSKGKSLQIKTSFASDLFDTYEYRVDETLGFRISLPHLLEGLSVFGTSSMASTSVTWSFDEATCSFQMVLTDNGVLAECAIQVLVEDELNDFTQGDFERNFEGSAVVGRVIIQSNALLEVANEFADLPLGAPVVVRMHPETAFQLRADAEGSSCEIDVDKASPALIEYEASAEIDATFQWALLQQGFQGLSVAAETFVRLNAHGYCSIQHMALLGSKRAFVDVLLCPDAA</sequence>
<evidence type="ECO:0000313" key="7">
    <source>
        <dbReference type="EMBL" id="KAF0698490.1"/>
    </source>
</evidence>
<dbReference type="AlphaFoldDB" id="A0A485KRQ3"/>
<reference evidence="8 9" key="1">
    <citation type="submission" date="2019-03" db="EMBL/GenBank/DDBJ databases">
        <authorList>
            <person name="Gaulin E."/>
            <person name="Dumas B."/>
        </authorList>
    </citation>
    <scope>NUCLEOTIDE SEQUENCE [LARGE SCALE GENOMIC DNA]</scope>
    <source>
        <strain evidence="8">CBS 568.67</strain>
    </source>
</reference>
<evidence type="ECO:0000256" key="4">
    <source>
        <dbReference type="ARBA" id="ARBA00023204"/>
    </source>
</evidence>
<evidence type="ECO:0000256" key="1">
    <source>
        <dbReference type="ARBA" id="ARBA00004123"/>
    </source>
</evidence>
<evidence type="ECO:0000256" key="2">
    <source>
        <dbReference type="ARBA" id="ARBA00010991"/>
    </source>
</evidence>
<dbReference type="PANTHER" id="PTHR10870">
    <property type="entry name" value="CELL CYCLE CHECKPOINT PROTEIN RAD1"/>
    <property type="match status" value="1"/>
</dbReference>
<feature type="compositionally biased region" description="Pro residues" evidence="6">
    <location>
        <begin position="11"/>
        <end position="26"/>
    </location>
</feature>
<protein>
    <submittedName>
        <fullName evidence="8">Aste57867_10913 protein</fullName>
    </submittedName>
</protein>
<keyword evidence="9" id="KW-1185">Reference proteome</keyword>
<name>A0A485KRQ3_9STRA</name>
<dbReference type="Proteomes" id="UP000332933">
    <property type="component" value="Unassembled WGS sequence"/>
</dbReference>
<dbReference type="EMBL" id="VJMH01005237">
    <property type="protein sequence ID" value="KAF0698490.1"/>
    <property type="molecule type" value="Genomic_DNA"/>
</dbReference>
<organism evidence="8 9">
    <name type="scientific">Aphanomyces stellatus</name>
    <dbReference type="NCBI Taxonomy" id="120398"/>
    <lineage>
        <taxon>Eukaryota</taxon>
        <taxon>Sar</taxon>
        <taxon>Stramenopiles</taxon>
        <taxon>Oomycota</taxon>
        <taxon>Saprolegniomycetes</taxon>
        <taxon>Saprolegniales</taxon>
        <taxon>Verrucalvaceae</taxon>
        <taxon>Aphanomyces</taxon>
    </lineage>
</organism>
<evidence type="ECO:0000313" key="9">
    <source>
        <dbReference type="Proteomes" id="UP000332933"/>
    </source>
</evidence>
<comment type="similarity">
    <text evidence="2">Belongs to the rad1 family.</text>
</comment>
<dbReference type="OrthoDB" id="337581at2759"/>
<evidence type="ECO:0000256" key="3">
    <source>
        <dbReference type="ARBA" id="ARBA00022763"/>
    </source>
</evidence>
<proteinExistence type="inferred from homology"/>
<gene>
    <name evidence="8" type="primary">Aste57867_10913</name>
    <name evidence="7" type="ORF">As57867_010873</name>
    <name evidence="8" type="ORF">ASTE57867_10913</name>
</gene>
<keyword evidence="5" id="KW-0539">Nucleus</keyword>
<dbReference type="PRINTS" id="PR01245">
    <property type="entry name" value="RAD1REC1"/>
</dbReference>
<evidence type="ECO:0000313" key="8">
    <source>
        <dbReference type="EMBL" id="VFT87781.1"/>
    </source>
</evidence>
<dbReference type="Pfam" id="PF02144">
    <property type="entry name" value="Rad1"/>
    <property type="match status" value="1"/>
</dbReference>
<dbReference type="GO" id="GO:0030896">
    <property type="term" value="C:checkpoint clamp complex"/>
    <property type="evidence" value="ECO:0007669"/>
    <property type="project" value="TreeGrafter"/>
</dbReference>
<dbReference type="GO" id="GO:0006281">
    <property type="term" value="P:DNA repair"/>
    <property type="evidence" value="ECO:0007669"/>
    <property type="project" value="UniProtKB-KW"/>
</dbReference>
<dbReference type="GO" id="GO:0000077">
    <property type="term" value="P:DNA damage checkpoint signaling"/>
    <property type="evidence" value="ECO:0007669"/>
    <property type="project" value="InterPro"/>
</dbReference>
<evidence type="ECO:0000256" key="5">
    <source>
        <dbReference type="ARBA" id="ARBA00023242"/>
    </source>
</evidence>
<comment type="subcellular location">
    <subcellularLocation>
        <location evidence="1">Nucleus</location>
    </subcellularLocation>
</comment>
<keyword evidence="4" id="KW-0234">DNA repair</keyword>
<accession>A0A485KRQ3</accession>